<evidence type="ECO:0000313" key="5">
    <source>
        <dbReference type="Proteomes" id="UP000556436"/>
    </source>
</evidence>
<keyword evidence="1 4" id="KW-0489">Methyltransferase</keyword>
<dbReference type="RefSeq" id="WP_184730833.1">
    <property type="nucleotide sequence ID" value="NZ_BMRW01000020.1"/>
</dbReference>
<protein>
    <submittedName>
        <fullName evidence="4">SAM-dependent methyltransferase</fullName>
    </submittedName>
</protein>
<dbReference type="PANTHER" id="PTHR43464">
    <property type="entry name" value="METHYLTRANSFERASE"/>
    <property type="match status" value="1"/>
</dbReference>
<reference evidence="4 5" key="1">
    <citation type="submission" date="2020-08" db="EMBL/GenBank/DDBJ databases">
        <title>Genomic Encyclopedia of Type Strains, Phase III (KMG-III): the genomes of soil and plant-associated and newly described type strains.</title>
        <authorList>
            <person name="Whitman W."/>
        </authorList>
    </citation>
    <scope>NUCLEOTIDE SEQUENCE [LARGE SCALE GENOMIC DNA]</scope>
    <source>
        <strain evidence="4 5">CECT 3265</strain>
    </source>
</reference>
<keyword evidence="2 4" id="KW-0808">Transferase</keyword>
<evidence type="ECO:0000256" key="3">
    <source>
        <dbReference type="ARBA" id="ARBA00022691"/>
    </source>
</evidence>
<proteinExistence type="predicted"/>
<name>A0A7W7L7H8_STRNE</name>
<organism evidence="4 5">
    <name type="scientific">Streptomyces netropsis</name>
    <name type="common">Streptoverticillium netropsis</name>
    <dbReference type="NCBI Taxonomy" id="55404"/>
    <lineage>
        <taxon>Bacteria</taxon>
        <taxon>Bacillati</taxon>
        <taxon>Actinomycetota</taxon>
        <taxon>Actinomycetes</taxon>
        <taxon>Kitasatosporales</taxon>
        <taxon>Streptomycetaceae</taxon>
        <taxon>Streptomyces</taxon>
    </lineage>
</organism>
<accession>A0A7W7L7H8</accession>
<sequence length="217" mass="24256">MTLSHDSGDYWETTGAARTFTHPLDPELLSRYFSPDDRILDYGCGYGRLLAQLAERGYRDVRGVEPSAALVDRGRKEHPELRITHFEEPPLPFADGAFDAALLFAVLTSIPDAEDREGAVAEVGRLVRPGGVLYISDVPLQTDERSVGRYRAQERETGAYGVFRIEDGGVFVHQSQESFHALLGRHGFTVETEERRRTPTLDGHTDLSMQVIARRTP</sequence>
<dbReference type="Pfam" id="PF13489">
    <property type="entry name" value="Methyltransf_23"/>
    <property type="match status" value="1"/>
</dbReference>
<dbReference type="SUPFAM" id="SSF53335">
    <property type="entry name" value="S-adenosyl-L-methionine-dependent methyltransferases"/>
    <property type="match status" value="1"/>
</dbReference>
<dbReference type="GO" id="GO:0008168">
    <property type="term" value="F:methyltransferase activity"/>
    <property type="evidence" value="ECO:0007669"/>
    <property type="project" value="UniProtKB-KW"/>
</dbReference>
<comment type="caution">
    <text evidence="4">The sequence shown here is derived from an EMBL/GenBank/DDBJ whole genome shotgun (WGS) entry which is preliminary data.</text>
</comment>
<keyword evidence="5" id="KW-1185">Reference proteome</keyword>
<dbReference type="EMBL" id="JACHJG010000001">
    <property type="protein sequence ID" value="MBB4884909.1"/>
    <property type="molecule type" value="Genomic_DNA"/>
</dbReference>
<evidence type="ECO:0000256" key="2">
    <source>
        <dbReference type="ARBA" id="ARBA00022679"/>
    </source>
</evidence>
<evidence type="ECO:0000256" key="1">
    <source>
        <dbReference type="ARBA" id="ARBA00022603"/>
    </source>
</evidence>
<dbReference type="PANTHER" id="PTHR43464:SF19">
    <property type="entry name" value="UBIQUINONE BIOSYNTHESIS O-METHYLTRANSFERASE, MITOCHONDRIAL"/>
    <property type="match status" value="1"/>
</dbReference>
<dbReference type="CDD" id="cd02440">
    <property type="entry name" value="AdoMet_MTases"/>
    <property type="match status" value="1"/>
</dbReference>
<gene>
    <name evidence="4" type="ORF">FHS38_000918</name>
</gene>
<keyword evidence="3" id="KW-0949">S-adenosyl-L-methionine</keyword>
<dbReference type="Gene3D" id="3.40.50.150">
    <property type="entry name" value="Vaccinia Virus protein VP39"/>
    <property type="match status" value="1"/>
</dbReference>
<dbReference type="Proteomes" id="UP000556436">
    <property type="component" value="Unassembled WGS sequence"/>
</dbReference>
<dbReference type="GO" id="GO:0032259">
    <property type="term" value="P:methylation"/>
    <property type="evidence" value="ECO:0007669"/>
    <property type="project" value="UniProtKB-KW"/>
</dbReference>
<dbReference type="AlphaFoldDB" id="A0A7W7L7H8"/>
<dbReference type="InterPro" id="IPR029063">
    <property type="entry name" value="SAM-dependent_MTases_sf"/>
</dbReference>
<evidence type="ECO:0000313" key="4">
    <source>
        <dbReference type="EMBL" id="MBB4884909.1"/>
    </source>
</evidence>